<gene>
    <name evidence="1" type="primary">TULP2</name>
    <name evidence="1" type="ORF">LPJ66_000565</name>
</gene>
<dbReference type="EMBL" id="JANBPG010000018">
    <property type="protein sequence ID" value="KAJ1901716.1"/>
    <property type="molecule type" value="Genomic_DNA"/>
</dbReference>
<protein>
    <submittedName>
        <fullName evidence="1">Tubby- protein 2</fullName>
    </submittedName>
</protein>
<evidence type="ECO:0000313" key="1">
    <source>
        <dbReference type="EMBL" id="KAJ1901716.1"/>
    </source>
</evidence>
<sequence>MSGESTEPAAGAQSLNDARPSASNTLSSDNGTPADPTKLTSDTLRAGDTVSEQLLSRLSKLEKYEHKLAEVARVYRNLNAARKAVEVVLKTYTPVQSISDTEELEAHLSNLNMKTQYAGEQIGALTDLDKTNRLKLQELEAQLAALRVVEQEKLALLKDMDKMTKERKVVEGQLERSNQKLKLDISALEAKQSELNAKLKTLEQDNQKLKESAIESLTAGSDPDALADKLSELISTKDDAWSAQSQNLAGLRQLLVEKCGAPQGFVNASELGHANESHAQEAAQLKDIMRKELVVSEERFKATTAERDLEVTALKEQLQKRDDEVAQRDAEIEQLQSAAPSDAMTAERVGDIIAAAISHRLVPEAVPEQPQLQAQPQLQPQSQNDGGGNKKKGKKKRRGTASGGVPNHETSPAAPAPAQLAAVAETQTAAEVVASRTEIDRLIALVETIAASSGQVAISNVGNVGNDSVNGISESTLTADKELAEHVKQAEQLRSTIDDLQAQLAELTKAAEVSQDENSKIVDQLSAKISQLEQDLQEAEAARDKLKHELDAKASEMGAATSALENKLAESLQSAAVEAKAQTDKHASTVEAVTEELASAKAQADKLPALRDQVSKSQSTVQRLEGELRACQDKLSQVESELAAAHKECALLKKSGGDAERERARLASTLAKVQAANARLEAQQKELQAHLDDERKRAQGAQGALEALDSEHVRALRSIETQTKATAEAERQLEEMRSTVAGLEEHVRAVDADLANSREQFAEKSRLLAQTTAQLQEMQYALEKERRTAKISAEDAAKELAGVRDQLAEIKRVARDQRSSDQAEMEKLRKQLGDVDQRASQASLVERLEAQQAEKEAALETLRSNLRRTEENQTMLQVEVDRLRDVERDFRAVKEQLDRVTEERKMSEQRWKRVHRDLKEEVRRLYRERQNSQSAPNASPALPLPSTSPPRQAAQQQQQQNQTATSGSNSAEASLPPSRSNSLTLASVSSLLRAATGNAAASTSSGLLATGAGRWAPAQTSSSSSLLGRPPNRASRQPSGQTVLEPKLPEETRADLSTESADSRVQVKAAAGSHIRSSSSAGSLSDMLNNDDPRSENVNIEYLRNVLFRFFNDKERRPQLVPVLSMLLNCKLDDIKHIQTMILLVTLDLYEETPAGLASDLNNDGREGDQLGAQLLRALRCKQLLSNRHYDIYLPPGNRNDESQAEAADAVGRVVSNSVGTVYTIMERVSTNAGQAKTGWREVCSVIYGVNIMGKRGPRKMTAVIRAVDDSGTPAVDSADKAKRSLADRYWEDKKDEHIVTLWNKMPEWCDESRAYVLDFGGRVRLPSVKNFQLMHPDDEYYTVLQFGRVGPDSFTLDMRFPMSPLMALGIAVSSVDRKLACS</sequence>
<keyword evidence="2" id="KW-1185">Reference proteome</keyword>
<organism evidence="1 2">
    <name type="scientific">Kickxella alabastrina</name>
    <dbReference type="NCBI Taxonomy" id="61397"/>
    <lineage>
        <taxon>Eukaryota</taxon>
        <taxon>Fungi</taxon>
        <taxon>Fungi incertae sedis</taxon>
        <taxon>Zoopagomycota</taxon>
        <taxon>Kickxellomycotina</taxon>
        <taxon>Kickxellomycetes</taxon>
        <taxon>Kickxellales</taxon>
        <taxon>Kickxellaceae</taxon>
        <taxon>Kickxella</taxon>
    </lineage>
</organism>
<evidence type="ECO:0000313" key="2">
    <source>
        <dbReference type="Proteomes" id="UP001150581"/>
    </source>
</evidence>
<comment type="caution">
    <text evidence="1">The sequence shown here is derived from an EMBL/GenBank/DDBJ whole genome shotgun (WGS) entry which is preliminary data.</text>
</comment>
<accession>A0ACC1IVR1</accession>
<reference evidence="1" key="1">
    <citation type="submission" date="2022-07" db="EMBL/GenBank/DDBJ databases">
        <title>Phylogenomic reconstructions and comparative analyses of Kickxellomycotina fungi.</title>
        <authorList>
            <person name="Reynolds N.K."/>
            <person name="Stajich J.E."/>
            <person name="Barry K."/>
            <person name="Grigoriev I.V."/>
            <person name="Crous P."/>
            <person name="Smith M.E."/>
        </authorList>
    </citation>
    <scope>NUCLEOTIDE SEQUENCE</scope>
    <source>
        <strain evidence="1">Benny 63K</strain>
    </source>
</reference>
<dbReference type="Proteomes" id="UP001150581">
    <property type="component" value="Unassembled WGS sequence"/>
</dbReference>
<proteinExistence type="predicted"/>
<name>A0ACC1IVR1_9FUNG</name>